<protein>
    <submittedName>
        <fullName evidence="3">ABC-type Fe3+ transport system, substrate binding component</fullName>
    </submittedName>
</protein>
<gene>
    <name evidence="3" type="ordered locus">Avin_21350</name>
</gene>
<evidence type="ECO:0000256" key="1">
    <source>
        <dbReference type="ARBA" id="ARBA00022729"/>
    </source>
</evidence>
<dbReference type="AlphaFoldDB" id="C1DFD3"/>
<accession>C1DFD3</accession>
<dbReference type="STRING" id="322710.Avin_21350"/>
<sequence length="349" mass="38698">MSLFRSFALLGALLAAALPAAQAEPLKQRFAELHAAAQKEGQVVFYNAYRKETNQALVEFWRREFPDVALKIVQKQSLDLIPTIEAERAAGRTLGDLVLINERFIADDWARRGYLEPYKVRDFERIDARYRDPDGNYYIPAVYLLTAAYNTQAFPDKSVLPKNLKAFTDAQWKDKLLFGDPAVAASNQTFFLALLKNEAVTWDTLAALARQNLLFTRGNADSARLIATGERVLSPMVSSQNVVSAREKGQPIDFYVLEEGAILVEQEVGLLKGGPNPNAARLLLEVLTSAEGQALVAQAGAYWPTHPDAEAPGHLPKLASLHPISTDVRIGGPESKEFLTRFAEVFQRN</sequence>
<feature type="signal peptide" evidence="2">
    <location>
        <begin position="1"/>
        <end position="23"/>
    </location>
</feature>
<dbReference type="EMBL" id="CP001157">
    <property type="protein sequence ID" value="ACO78336.1"/>
    <property type="molecule type" value="Genomic_DNA"/>
</dbReference>
<evidence type="ECO:0000256" key="2">
    <source>
        <dbReference type="SAM" id="SignalP"/>
    </source>
</evidence>
<dbReference type="Pfam" id="PF13343">
    <property type="entry name" value="SBP_bac_6"/>
    <property type="match status" value="1"/>
</dbReference>
<dbReference type="HOGENOM" id="CLU_026974_5_1_6"/>
<reference evidence="3 4" key="1">
    <citation type="journal article" date="2009" name="J. Bacteriol.">
        <title>Genome sequence of Azotobacter vinelandii, an obligate aerobe specialized to support diverse anaerobic metabolic processes.</title>
        <authorList>
            <person name="Setubal J.C."/>
            <person name="dos Santos P."/>
            <person name="Goldman B.S."/>
            <person name="Ertesvag H."/>
            <person name="Espin G."/>
            <person name="Rubio L.M."/>
            <person name="Valla S."/>
            <person name="Almeida N.F."/>
            <person name="Balasubramanian D."/>
            <person name="Cromes L."/>
            <person name="Curatti L."/>
            <person name="Du Z."/>
            <person name="Godsy E."/>
            <person name="Goodner B."/>
            <person name="Hellner-Burris K."/>
            <person name="Hernandez J.A."/>
            <person name="Houmiel K."/>
            <person name="Imperial J."/>
            <person name="Kennedy C."/>
            <person name="Larson T.J."/>
            <person name="Latreille P."/>
            <person name="Ligon L.S."/>
            <person name="Lu J."/>
            <person name="Maerk M."/>
            <person name="Miller N.M."/>
            <person name="Norton S."/>
            <person name="O'Carroll I.P."/>
            <person name="Paulsen I."/>
            <person name="Raulfs E.C."/>
            <person name="Roemer R."/>
            <person name="Rosser J."/>
            <person name="Segura D."/>
            <person name="Slater S."/>
            <person name="Stricklin S.L."/>
            <person name="Studholme D.J."/>
            <person name="Sun J."/>
            <person name="Viana C.J."/>
            <person name="Wallin E."/>
            <person name="Wang B."/>
            <person name="Wheeler C."/>
            <person name="Zhu H."/>
            <person name="Dean D.R."/>
            <person name="Dixon R."/>
            <person name="Wood D."/>
        </authorList>
    </citation>
    <scope>NUCLEOTIDE SEQUENCE [LARGE SCALE GENOMIC DNA]</scope>
    <source>
        <strain evidence="4">DJ / ATCC BAA-1303</strain>
    </source>
</reference>
<keyword evidence="4" id="KW-1185">Reference proteome</keyword>
<dbReference type="Proteomes" id="UP000002424">
    <property type="component" value="Chromosome"/>
</dbReference>
<name>C1DFD3_AZOVD</name>
<evidence type="ECO:0000313" key="3">
    <source>
        <dbReference type="EMBL" id="ACO78336.1"/>
    </source>
</evidence>
<dbReference type="PANTHER" id="PTHR30006">
    <property type="entry name" value="THIAMINE-BINDING PERIPLASMIC PROTEIN-RELATED"/>
    <property type="match status" value="1"/>
</dbReference>
<dbReference type="eggNOG" id="COG1840">
    <property type="taxonomic scope" value="Bacteria"/>
</dbReference>
<keyword evidence="1 2" id="KW-0732">Signal</keyword>
<dbReference type="RefSeq" id="WP_012700739.1">
    <property type="nucleotide sequence ID" value="NC_012560.1"/>
</dbReference>
<dbReference type="SUPFAM" id="SSF53850">
    <property type="entry name" value="Periplasmic binding protein-like II"/>
    <property type="match status" value="1"/>
</dbReference>
<feature type="chain" id="PRO_5002906253" evidence="2">
    <location>
        <begin position="24"/>
        <end position="349"/>
    </location>
</feature>
<organism evidence="3 4">
    <name type="scientific">Azotobacter vinelandii (strain DJ / ATCC BAA-1303)</name>
    <dbReference type="NCBI Taxonomy" id="322710"/>
    <lineage>
        <taxon>Bacteria</taxon>
        <taxon>Pseudomonadati</taxon>
        <taxon>Pseudomonadota</taxon>
        <taxon>Gammaproteobacteria</taxon>
        <taxon>Pseudomonadales</taxon>
        <taxon>Pseudomonadaceae</taxon>
        <taxon>Azotobacter</taxon>
    </lineage>
</organism>
<dbReference type="GeneID" id="88185352"/>
<evidence type="ECO:0000313" key="4">
    <source>
        <dbReference type="Proteomes" id="UP000002424"/>
    </source>
</evidence>
<dbReference type="KEGG" id="avn:Avin_21350"/>
<dbReference type="Gene3D" id="3.40.190.10">
    <property type="entry name" value="Periplasmic binding protein-like II"/>
    <property type="match status" value="2"/>
</dbReference>
<dbReference type="EnsemblBacteria" id="ACO78336">
    <property type="protein sequence ID" value="ACO78336"/>
    <property type="gene ID" value="Avin_21350"/>
</dbReference>
<dbReference type="OrthoDB" id="9769567at2"/>
<dbReference type="PANTHER" id="PTHR30006:SF2">
    <property type="entry name" value="ABC TRANSPORTER SUBSTRATE-BINDING PROTEIN"/>
    <property type="match status" value="1"/>
</dbReference>
<proteinExistence type="predicted"/>